<evidence type="ECO:0000313" key="1">
    <source>
        <dbReference type="EMBL" id="KAI8433980.1"/>
    </source>
</evidence>
<reference evidence="1 2" key="1">
    <citation type="journal article" date="2022" name="Genome Biol. Evol.">
        <title>The Spruce Budworm Genome: Reconstructing the Evolutionary History of Antifreeze Proteins.</title>
        <authorList>
            <person name="Beliveau C."/>
            <person name="Gagne P."/>
            <person name="Picq S."/>
            <person name="Vernygora O."/>
            <person name="Keeling C.I."/>
            <person name="Pinkney K."/>
            <person name="Doucet D."/>
            <person name="Wen F."/>
            <person name="Johnston J.S."/>
            <person name="Maaroufi H."/>
            <person name="Boyle B."/>
            <person name="Laroche J."/>
            <person name="Dewar K."/>
            <person name="Juretic N."/>
            <person name="Blackburn G."/>
            <person name="Nisole A."/>
            <person name="Brunet B."/>
            <person name="Brandao M."/>
            <person name="Lumley L."/>
            <person name="Duan J."/>
            <person name="Quan G."/>
            <person name="Lucarotti C.J."/>
            <person name="Roe A.D."/>
            <person name="Sperling F.A.H."/>
            <person name="Levesque R.C."/>
            <person name="Cusson M."/>
        </authorList>
    </citation>
    <scope>NUCLEOTIDE SEQUENCE [LARGE SCALE GENOMIC DNA]</scope>
    <source>
        <strain evidence="1">Glfc:IPQL:Cfum</strain>
    </source>
</reference>
<comment type="caution">
    <text evidence="1">The sequence shown here is derived from an EMBL/GenBank/DDBJ whole genome shotgun (WGS) entry which is preliminary data.</text>
</comment>
<organism evidence="1 2">
    <name type="scientific">Choristoneura fumiferana</name>
    <name type="common">Spruce budworm moth</name>
    <name type="synonym">Archips fumiferana</name>
    <dbReference type="NCBI Taxonomy" id="7141"/>
    <lineage>
        <taxon>Eukaryota</taxon>
        <taxon>Metazoa</taxon>
        <taxon>Ecdysozoa</taxon>
        <taxon>Arthropoda</taxon>
        <taxon>Hexapoda</taxon>
        <taxon>Insecta</taxon>
        <taxon>Pterygota</taxon>
        <taxon>Neoptera</taxon>
        <taxon>Endopterygota</taxon>
        <taxon>Lepidoptera</taxon>
        <taxon>Glossata</taxon>
        <taxon>Ditrysia</taxon>
        <taxon>Tortricoidea</taxon>
        <taxon>Tortricidae</taxon>
        <taxon>Tortricinae</taxon>
        <taxon>Choristoneura</taxon>
    </lineage>
</organism>
<dbReference type="Proteomes" id="UP001064048">
    <property type="component" value="Chromosome 21"/>
</dbReference>
<proteinExistence type="predicted"/>
<dbReference type="EMBL" id="CM046121">
    <property type="protein sequence ID" value="KAI8433980.1"/>
    <property type="molecule type" value="Genomic_DNA"/>
</dbReference>
<keyword evidence="2" id="KW-1185">Reference proteome</keyword>
<protein>
    <submittedName>
        <fullName evidence="1">Uncharacterized protein</fullName>
    </submittedName>
</protein>
<gene>
    <name evidence="1" type="ORF">MSG28_012131</name>
</gene>
<sequence>MDLCKVTPDLFGVESKTAGEITGTSETCVLGGTAQANDFSTEIRPEDAEHILNGCSTMIPTLRGAKIVKQWTGLRPARREVRLEAEERDGRLVIHNYGHGGSGVTLFWGCASDVLDLLRKKINPLDTTAKSKL</sequence>
<accession>A0ACC0KCP5</accession>
<evidence type="ECO:0000313" key="2">
    <source>
        <dbReference type="Proteomes" id="UP001064048"/>
    </source>
</evidence>
<name>A0ACC0KCP5_CHOFU</name>